<name>A0A1X1WUH1_MYCIR</name>
<gene>
    <name evidence="1" type="ORF">AWC12_08250</name>
</gene>
<protein>
    <recommendedName>
        <fullName evidence="3">TniQ protein</fullName>
    </recommendedName>
</protein>
<sequence>MINDWPRLPPRPLPQSVTAFRDETVHSFTTRLAHANRLPPQSLRDYAAREGHYVDPDRLARLSGYPRHVLGARLRGLTADERDLTRQRARARPLCRFCSARRGATQPVHCWLPDHLTVCHRHNRWIGPSAQRWDDQISLKNYPAVAQAARAHHALAKRNNPDIVELAINDASRIVLRQRRFRHSDDIGESAVTGIALGGRWASISTVNLHIATYVETVKMAAVIIDRRPALLNRSGDPSPARMALLAAANAVFGAEHETATDAALDGWLNNQQIIRESR</sequence>
<reference evidence="1 2" key="1">
    <citation type="submission" date="2016-01" db="EMBL/GenBank/DDBJ databases">
        <title>The new phylogeny of the genus Mycobacterium.</title>
        <authorList>
            <person name="Tarcisio F."/>
            <person name="Conor M."/>
            <person name="Antonella G."/>
            <person name="Elisabetta G."/>
            <person name="Giulia F.S."/>
            <person name="Sara T."/>
            <person name="Anna F."/>
            <person name="Clotilde B."/>
            <person name="Roberto B."/>
            <person name="Veronica D.S."/>
            <person name="Fabio R."/>
            <person name="Monica P."/>
            <person name="Olivier J."/>
            <person name="Enrico T."/>
            <person name="Nicola S."/>
        </authorList>
    </citation>
    <scope>NUCLEOTIDE SEQUENCE [LARGE SCALE GENOMIC DNA]</scope>
    <source>
        <strain evidence="1 2">DSM 45541</strain>
    </source>
</reference>
<proteinExistence type="predicted"/>
<evidence type="ECO:0000313" key="2">
    <source>
        <dbReference type="Proteomes" id="UP000193622"/>
    </source>
</evidence>
<evidence type="ECO:0008006" key="3">
    <source>
        <dbReference type="Google" id="ProtNLM"/>
    </source>
</evidence>
<organism evidence="1 2">
    <name type="scientific">Mycolicibacterium iranicum</name>
    <name type="common">Mycobacterium iranicum</name>
    <dbReference type="NCBI Taxonomy" id="912594"/>
    <lineage>
        <taxon>Bacteria</taxon>
        <taxon>Bacillati</taxon>
        <taxon>Actinomycetota</taxon>
        <taxon>Actinomycetes</taxon>
        <taxon>Mycobacteriales</taxon>
        <taxon>Mycobacteriaceae</taxon>
        <taxon>Mycolicibacterium</taxon>
    </lineage>
</organism>
<accession>A0A1X1WUH1</accession>
<comment type="caution">
    <text evidence="1">The sequence shown here is derived from an EMBL/GenBank/DDBJ whole genome shotgun (WGS) entry which is preliminary data.</text>
</comment>
<dbReference type="EMBL" id="LQPC01000022">
    <property type="protein sequence ID" value="ORV90130.1"/>
    <property type="molecule type" value="Genomic_DNA"/>
</dbReference>
<evidence type="ECO:0000313" key="1">
    <source>
        <dbReference type="EMBL" id="ORV90130.1"/>
    </source>
</evidence>
<dbReference type="AlphaFoldDB" id="A0A1X1WUH1"/>
<dbReference type="Proteomes" id="UP000193622">
    <property type="component" value="Unassembled WGS sequence"/>
</dbReference>